<evidence type="ECO:0000313" key="1">
    <source>
        <dbReference type="EMBL" id="CAF4247666.1"/>
    </source>
</evidence>
<dbReference type="AlphaFoldDB" id="A0A820EKF1"/>
<name>A0A820EKF1_9BILA</name>
<dbReference type="EMBL" id="CAJOBD010021746">
    <property type="protein sequence ID" value="CAF4247666.1"/>
    <property type="molecule type" value="Genomic_DNA"/>
</dbReference>
<sequence length="40" mass="4602">AIETAEKCFQNDSPWRKLDSAARAQFIHKLANVLPRVVDY</sequence>
<feature type="non-terminal residue" evidence="1">
    <location>
        <position position="1"/>
    </location>
</feature>
<accession>A0A820EKF1</accession>
<evidence type="ECO:0008006" key="3">
    <source>
        <dbReference type="Google" id="ProtNLM"/>
    </source>
</evidence>
<protein>
    <recommendedName>
        <fullName evidence="3">Aldehyde dehydrogenase domain-containing protein</fullName>
    </recommendedName>
</protein>
<proteinExistence type="predicted"/>
<dbReference type="Proteomes" id="UP000663836">
    <property type="component" value="Unassembled WGS sequence"/>
</dbReference>
<gene>
    <name evidence="1" type="ORF">JBS370_LOCUS38581</name>
</gene>
<reference evidence="1" key="1">
    <citation type="submission" date="2021-02" db="EMBL/GenBank/DDBJ databases">
        <authorList>
            <person name="Nowell W R."/>
        </authorList>
    </citation>
    <scope>NUCLEOTIDE SEQUENCE</scope>
</reference>
<comment type="caution">
    <text evidence="1">The sequence shown here is derived from an EMBL/GenBank/DDBJ whole genome shotgun (WGS) entry which is preliminary data.</text>
</comment>
<evidence type="ECO:0000313" key="2">
    <source>
        <dbReference type="Proteomes" id="UP000663836"/>
    </source>
</evidence>
<organism evidence="1 2">
    <name type="scientific">Rotaria sordida</name>
    <dbReference type="NCBI Taxonomy" id="392033"/>
    <lineage>
        <taxon>Eukaryota</taxon>
        <taxon>Metazoa</taxon>
        <taxon>Spiralia</taxon>
        <taxon>Gnathifera</taxon>
        <taxon>Rotifera</taxon>
        <taxon>Eurotatoria</taxon>
        <taxon>Bdelloidea</taxon>
        <taxon>Philodinida</taxon>
        <taxon>Philodinidae</taxon>
        <taxon>Rotaria</taxon>
    </lineage>
</organism>